<evidence type="ECO:0000313" key="9">
    <source>
        <dbReference type="Proteomes" id="UP000262538"/>
    </source>
</evidence>
<protein>
    <submittedName>
        <fullName evidence="8">MFS transporter</fullName>
    </submittedName>
</protein>
<evidence type="ECO:0000256" key="6">
    <source>
        <dbReference type="SAM" id="MobiDB-lite"/>
    </source>
</evidence>
<proteinExistence type="predicted"/>
<feature type="transmembrane region" description="Helical" evidence="7">
    <location>
        <begin position="405"/>
        <end position="425"/>
    </location>
</feature>
<dbReference type="PANTHER" id="PTHR23513">
    <property type="entry name" value="INTEGRAL MEMBRANE EFFLUX PROTEIN-RELATED"/>
    <property type="match status" value="1"/>
</dbReference>
<sequence length="455" mass="46471">MIVRVPASSGVTTTASRSLWRARDFRRYAGADAISKVGSQVSLVALPLTAAITLHASPFQVGLLTAAEMLAFLLVGLPAGAWVDRMPRRPVLVAADVVRAAALLSIPAAAAAGALGLPQMYAVALLTGLCTVFFDVAHQSYLPAIVGPRGLARGHGVLAANVSVAELSGPAIGGWLVQALTAPMAVVADALSYAVSALLLVRVRTDEGRGRAGSPGEGRGTEQGERQGTGQGERQGTGQGEGRAEEQGEAARGGLRSEIAEGLRFVLGQPVLRRVAMVGALTMTSFGLWSATVPLYLVREVGVSPGAYGTLLSAGAAGGVFGAWLGPRAVARMGTGRAMYASALAATLFIPPLAFTGGGARLLIFPAALAASGVATTVFSVAQGTYRQSICPPHLLGRLSATMRFLMWGPTPLGGLLAGTLGQLAGVRVAFWTACGAYALAHLPILLAPGIRRVG</sequence>
<evidence type="ECO:0000256" key="1">
    <source>
        <dbReference type="ARBA" id="ARBA00004651"/>
    </source>
</evidence>
<feature type="transmembrane region" description="Helical" evidence="7">
    <location>
        <begin position="431"/>
        <end position="451"/>
    </location>
</feature>
<evidence type="ECO:0000256" key="3">
    <source>
        <dbReference type="ARBA" id="ARBA00022692"/>
    </source>
</evidence>
<feature type="transmembrane region" description="Helical" evidence="7">
    <location>
        <begin position="308"/>
        <end position="326"/>
    </location>
</feature>
<dbReference type="InterPro" id="IPR036259">
    <property type="entry name" value="MFS_trans_sf"/>
</dbReference>
<dbReference type="PANTHER" id="PTHR23513:SF6">
    <property type="entry name" value="MAJOR FACILITATOR SUPERFAMILY ASSOCIATED DOMAIN-CONTAINING PROTEIN"/>
    <property type="match status" value="1"/>
</dbReference>
<evidence type="ECO:0000256" key="7">
    <source>
        <dbReference type="SAM" id="Phobius"/>
    </source>
</evidence>
<keyword evidence="3 7" id="KW-0812">Transmembrane</keyword>
<dbReference type="Gene3D" id="1.20.1250.20">
    <property type="entry name" value="MFS general substrate transporter like domains"/>
    <property type="match status" value="1"/>
</dbReference>
<keyword evidence="9" id="KW-1185">Reference proteome</keyword>
<evidence type="ECO:0000313" key="8">
    <source>
        <dbReference type="EMBL" id="RGA06050.1"/>
    </source>
</evidence>
<comment type="caution">
    <text evidence="8">The sequence shown here is derived from an EMBL/GenBank/DDBJ whole genome shotgun (WGS) entry which is preliminary data.</text>
</comment>
<evidence type="ECO:0000256" key="4">
    <source>
        <dbReference type="ARBA" id="ARBA00022989"/>
    </source>
</evidence>
<dbReference type="EMBL" id="QFZU02000025">
    <property type="protein sequence ID" value="RGA06050.1"/>
    <property type="molecule type" value="Genomic_DNA"/>
</dbReference>
<keyword evidence="5 7" id="KW-0472">Membrane</keyword>
<reference evidence="8 9" key="1">
    <citation type="submission" date="2018-08" db="EMBL/GenBank/DDBJ databases">
        <title>Microbispora. triticiradicis sp. nov., a novel actinomycete isolated from the root of wheat (Triticum aestivum L.)).</title>
        <authorList>
            <person name="Han C."/>
        </authorList>
    </citation>
    <scope>NUCLEOTIDE SEQUENCE [LARGE SCALE GENOMIC DNA]</scope>
    <source>
        <strain evidence="8 9">NEAU-HRDPA2-9</strain>
    </source>
</reference>
<accession>A0ABX9LQ61</accession>
<feature type="region of interest" description="Disordered" evidence="6">
    <location>
        <begin position="208"/>
        <end position="253"/>
    </location>
</feature>
<dbReference type="Proteomes" id="UP000262538">
    <property type="component" value="Unassembled WGS sequence"/>
</dbReference>
<evidence type="ECO:0000256" key="5">
    <source>
        <dbReference type="ARBA" id="ARBA00023136"/>
    </source>
</evidence>
<dbReference type="SUPFAM" id="SSF103473">
    <property type="entry name" value="MFS general substrate transporter"/>
    <property type="match status" value="1"/>
</dbReference>
<keyword evidence="4 7" id="KW-1133">Transmembrane helix</keyword>
<keyword evidence="2" id="KW-1003">Cell membrane</keyword>
<feature type="transmembrane region" description="Helical" evidence="7">
    <location>
        <begin position="182"/>
        <end position="201"/>
    </location>
</feature>
<organism evidence="8 9">
    <name type="scientific">Microbispora triticiradicis</name>
    <dbReference type="NCBI Taxonomy" id="2200763"/>
    <lineage>
        <taxon>Bacteria</taxon>
        <taxon>Bacillati</taxon>
        <taxon>Actinomycetota</taxon>
        <taxon>Actinomycetes</taxon>
        <taxon>Streptosporangiales</taxon>
        <taxon>Streptosporangiaceae</taxon>
        <taxon>Microbispora</taxon>
    </lineage>
</organism>
<dbReference type="Pfam" id="PF07690">
    <property type="entry name" value="MFS_1"/>
    <property type="match status" value="1"/>
</dbReference>
<feature type="transmembrane region" description="Helical" evidence="7">
    <location>
        <begin position="338"/>
        <end position="357"/>
    </location>
</feature>
<gene>
    <name evidence="8" type="ORF">DI270_005360</name>
</gene>
<feature type="transmembrane region" description="Helical" evidence="7">
    <location>
        <begin position="91"/>
        <end position="114"/>
    </location>
</feature>
<feature type="transmembrane region" description="Helical" evidence="7">
    <location>
        <begin position="275"/>
        <end position="296"/>
    </location>
</feature>
<feature type="compositionally biased region" description="Gly residues" evidence="6">
    <location>
        <begin position="227"/>
        <end position="241"/>
    </location>
</feature>
<feature type="transmembrane region" description="Helical" evidence="7">
    <location>
        <begin position="363"/>
        <end position="384"/>
    </location>
</feature>
<name>A0ABX9LQ61_9ACTN</name>
<evidence type="ECO:0000256" key="2">
    <source>
        <dbReference type="ARBA" id="ARBA00022475"/>
    </source>
</evidence>
<dbReference type="CDD" id="cd06173">
    <property type="entry name" value="MFS_MefA_like"/>
    <property type="match status" value="1"/>
</dbReference>
<feature type="transmembrane region" description="Helical" evidence="7">
    <location>
        <begin position="59"/>
        <end position="79"/>
    </location>
</feature>
<dbReference type="InterPro" id="IPR011701">
    <property type="entry name" value="MFS"/>
</dbReference>
<comment type="subcellular location">
    <subcellularLocation>
        <location evidence="1">Cell membrane</location>
        <topology evidence="1">Multi-pass membrane protein</topology>
    </subcellularLocation>
</comment>